<reference evidence="3 5" key="1">
    <citation type="submission" date="2016-01" db="EMBL/GenBank/DDBJ databases">
        <title>The new phylogeny of the genus Mycobacterium.</title>
        <authorList>
            <person name="Tarcisio F."/>
            <person name="Conor M."/>
            <person name="Antonella G."/>
            <person name="Elisabetta G."/>
            <person name="Giulia F.S."/>
            <person name="Sara T."/>
            <person name="Anna F."/>
            <person name="Clotilde B."/>
            <person name="Roberto B."/>
            <person name="Veronica D.S."/>
            <person name="Fabio R."/>
            <person name="Monica P."/>
            <person name="Olivier J."/>
            <person name="Enrico T."/>
            <person name="Nicola S."/>
        </authorList>
    </citation>
    <scope>NUCLEOTIDE SEQUENCE [LARGE SCALE GENOMIC DNA]</scope>
    <source>
        <strain evidence="3 5">DSM 44160</strain>
    </source>
</reference>
<dbReference type="Proteomes" id="UP000193928">
    <property type="component" value="Unassembled WGS sequence"/>
</dbReference>
<dbReference type="OrthoDB" id="4624388at2"/>
<dbReference type="RefSeq" id="WP_065135418.1">
    <property type="nucleotide sequence ID" value="NZ_JACKSU010000120.1"/>
</dbReference>
<evidence type="ECO:0000313" key="5">
    <source>
        <dbReference type="Proteomes" id="UP000193928"/>
    </source>
</evidence>
<name>A0A1A6BD56_MYCGO</name>
<accession>A0A1A6BD56</accession>
<dbReference type="AlphaFoldDB" id="A0A1A6BD56"/>
<evidence type="ECO:0000313" key="2">
    <source>
        <dbReference type="EMBL" id="OBS00253.1"/>
    </source>
</evidence>
<keyword evidence="5" id="KW-1185">Reference proteome</keyword>
<proteinExistence type="predicted"/>
<evidence type="ECO:0000313" key="3">
    <source>
        <dbReference type="EMBL" id="ORV66912.1"/>
    </source>
</evidence>
<protein>
    <submittedName>
        <fullName evidence="2">Uncharacterized protein</fullName>
    </submittedName>
</protein>
<feature type="signal peptide" evidence="1">
    <location>
        <begin position="1"/>
        <end position="27"/>
    </location>
</feature>
<evidence type="ECO:0000256" key="1">
    <source>
        <dbReference type="SAM" id="SignalP"/>
    </source>
</evidence>
<reference evidence="2 4" key="2">
    <citation type="submission" date="2016-06" db="EMBL/GenBank/DDBJ databases">
        <authorList>
            <person name="Kjaerup R.B."/>
            <person name="Dalgaard T.S."/>
            <person name="Juul-Madsen H.R."/>
        </authorList>
    </citation>
    <scope>NUCLEOTIDE SEQUENCE [LARGE SCALE GENOMIC DNA]</scope>
    <source>
        <strain evidence="2 4">1245752.6</strain>
    </source>
</reference>
<gene>
    <name evidence="2" type="ORF">A9W98_26135</name>
    <name evidence="3" type="ORF">AWC08_09265</name>
</gene>
<organism evidence="2 4">
    <name type="scientific">Mycobacterium gordonae</name>
    <dbReference type="NCBI Taxonomy" id="1778"/>
    <lineage>
        <taxon>Bacteria</taxon>
        <taxon>Bacillati</taxon>
        <taxon>Actinomycetota</taxon>
        <taxon>Actinomycetes</taxon>
        <taxon>Mycobacteriales</taxon>
        <taxon>Mycobacteriaceae</taxon>
        <taxon>Mycobacterium</taxon>
    </lineage>
</organism>
<keyword evidence="1" id="KW-0732">Signal</keyword>
<dbReference type="EMBL" id="LQOY01000249">
    <property type="protein sequence ID" value="ORV66912.1"/>
    <property type="molecule type" value="Genomic_DNA"/>
</dbReference>
<dbReference type="EMBL" id="MAEM01000376">
    <property type="protein sequence ID" value="OBS00253.1"/>
    <property type="molecule type" value="Genomic_DNA"/>
</dbReference>
<feature type="chain" id="PRO_5014535143" evidence="1">
    <location>
        <begin position="28"/>
        <end position="164"/>
    </location>
</feature>
<comment type="caution">
    <text evidence="2">The sequence shown here is derived from an EMBL/GenBank/DDBJ whole genome shotgun (WGS) entry which is preliminary data.</text>
</comment>
<dbReference type="Proteomes" id="UP000093757">
    <property type="component" value="Unassembled WGS sequence"/>
</dbReference>
<sequence>MPSARRTLAAIAVLVFPAVLGSAEAYAAPLPAFCVPANVVDNVCTVRLTSVTADVVNGTITGTPTGGGAAITLAGQAEAYLKSAGFGAAPPNPVQRWDAAIDGVGSLDPSDPNWYGNAKARAFLPRTLNDLATQFPPGVLVVRFTSDDSQPGAFRLVSIQPTSQ</sequence>
<evidence type="ECO:0000313" key="4">
    <source>
        <dbReference type="Proteomes" id="UP000093757"/>
    </source>
</evidence>